<organism evidence="2 3">
    <name type="scientific">Nosema bombycis (strain CQ1 / CVCC 102059)</name>
    <name type="common">Microsporidian parasite</name>
    <name type="synonym">Pebrine of silkworm</name>
    <dbReference type="NCBI Taxonomy" id="578461"/>
    <lineage>
        <taxon>Eukaryota</taxon>
        <taxon>Fungi</taxon>
        <taxon>Fungi incertae sedis</taxon>
        <taxon>Microsporidia</taxon>
        <taxon>Nosematidae</taxon>
        <taxon>Nosema</taxon>
    </lineage>
</organism>
<dbReference type="VEuPathDB" id="MicrosporidiaDB:NBO_53g0024"/>
<reference evidence="2 3" key="1">
    <citation type="journal article" date="2013" name="BMC Genomics">
        <title>Comparative genomics of parasitic silkworm microsporidia reveal an association between genome expansion and host adaptation.</title>
        <authorList>
            <person name="Pan G."/>
            <person name="Xu J."/>
            <person name="Li T."/>
            <person name="Xia Q."/>
            <person name="Liu S.L."/>
            <person name="Zhang G."/>
            <person name="Li S."/>
            <person name="Li C."/>
            <person name="Liu H."/>
            <person name="Yang L."/>
            <person name="Liu T."/>
            <person name="Zhang X."/>
            <person name="Wu Z."/>
            <person name="Fan W."/>
            <person name="Dang X."/>
            <person name="Xiang H."/>
            <person name="Tao M."/>
            <person name="Li Y."/>
            <person name="Hu J."/>
            <person name="Li Z."/>
            <person name="Lin L."/>
            <person name="Luo J."/>
            <person name="Geng L."/>
            <person name="Wang L."/>
            <person name="Long M."/>
            <person name="Wan Y."/>
            <person name="He N."/>
            <person name="Zhang Z."/>
            <person name="Lu C."/>
            <person name="Keeling P.J."/>
            <person name="Wang J."/>
            <person name="Xiang Z."/>
            <person name="Zhou Z."/>
        </authorList>
    </citation>
    <scope>NUCLEOTIDE SEQUENCE [LARGE SCALE GENOMIC DNA]</scope>
    <source>
        <strain evidence="3">CQ1 / CVCC 102059</strain>
    </source>
</reference>
<feature type="chain" id="PRO_5004344104" evidence="1">
    <location>
        <begin position="18"/>
        <end position="369"/>
    </location>
</feature>
<gene>
    <name evidence="2" type="ORF">NBO_53g0024</name>
</gene>
<name>R0MID9_NOSB1</name>
<protein>
    <submittedName>
        <fullName evidence="2">Uncharacterized protein</fullName>
    </submittedName>
</protein>
<evidence type="ECO:0000313" key="3">
    <source>
        <dbReference type="Proteomes" id="UP000016927"/>
    </source>
</evidence>
<dbReference type="Proteomes" id="UP000016927">
    <property type="component" value="Unassembled WGS sequence"/>
</dbReference>
<proteinExistence type="predicted"/>
<evidence type="ECO:0000313" key="2">
    <source>
        <dbReference type="EMBL" id="EOB13900.1"/>
    </source>
</evidence>
<keyword evidence="3" id="KW-1185">Reference proteome</keyword>
<sequence>MIFINLILSVIFCSVEHDIEEYGFFIVTDREIKEFVTKDKTQTELFKVDDFLSETAFNYIWDTYFPKPIIYGFNCVELMKSKSPISLHLEGITGEDKVLFTFTLGYDLNSIILSEFFDSNNMKISNAKLDVFDDSDKSFMLSREVKNIDNIKASFDYLTLMKKIEPLYNEILIDLFRYIKNIDFIAKSLKSYDEKKSFEQAVKAKNEISVILIDILQNASSLRIPVFIKSRKLQSFENFITNMNNIFHSLTDVVKVFLNEKNKESKEEIILDEKVVVDHIKNEIIQNDSFTKCVRTYGSYITEFKNIEAFVNGVFLKGNTDAEIIFDCDVKKIDEFVEKYFFIIRGYCELMCNSIDPDIFNYSFDPENI</sequence>
<keyword evidence="1" id="KW-0732">Signal</keyword>
<feature type="signal peptide" evidence="1">
    <location>
        <begin position="1"/>
        <end position="17"/>
    </location>
</feature>
<dbReference type="AlphaFoldDB" id="R0MID9"/>
<dbReference type="EMBL" id="KB908961">
    <property type="protein sequence ID" value="EOB13900.1"/>
    <property type="molecule type" value="Genomic_DNA"/>
</dbReference>
<accession>R0MID9</accession>
<dbReference type="HOGENOM" id="CLU_750274_0_0_1"/>
<evidence type="ECO:0000256" key="1">
    <source>
        <dbReference type="SAM" id="SignalP"/>
    </source>
</evidence>